<reference evidence="4" key="1">
    <citation type="journal article" date="2019" name="Int. J. Syst. Evol. Microbiol.">
        <title>The Global Catalogue of Microorganisms (GCM) 10K type strain sequencing project: providing services to taxonomists for standard genome sequencing and annotation.</title>
        <authorList>
            <consortium name="The Broad Institute Genomics Platform"/>
            <consortium name="The Broad Institute Genome Sequencing Center for Infectious Disease"/>
            <person name="Wu L."/>
            <person name="Ma J."/>
        </authorList>
    </citation>
    <scope>NUCLEOTIDE SEQUENCE [LARGE SCALE GENOMIC DNA]</scope>
    <source>
        <strain evidence="4">CCUG 55250</strain>
    </source>
</reference>
<dbReference type="SMART" id="SM00089">
    <property type="entry name" value="PKD"/>
    <property type="match status" value="1"/>
</dbReference>
<feature type="domain" description="PKD" evidence="1">
    <location>
        <begin position="504"/>
        <end position="587"/>
    </location>
</feature>
<dbReference type="Pfam" id="PF05345">
    <property type="entry name" value="He_PIG"/>
    <property type="match status" value="7"/>
</dbReference>
<dbReference type="SUPFAM" id="SSF50952">
    <property type="entry name" value="Soluble quinoprotein glucose dehydrogenase"/>
    <property type="match status" value="1"/>
</dbReference>
<dbReference type="InterPro" id="IPR012938">
    <property type="entry name" value="Glc/Sorbosone_DH"/>
</dbReference>
<sequence length="2081" mass="220877">MLNSFTSRLCAVLLYLFISWASYGQVGINLEDQVYAGPIRAATGMVFDKNGNLYMHDVYGAIFRVKRGESTPTLWLDIREEVGNYGDHGLLGMTLDRNFLENGRFYIYYNVDMYWYKNIGKPGYDKNRSLDNYPSFGRLTRYTANVKGDFSVDLNSRKILIGETHDTGVPVLTLSHLGGGLAMGTDGSLLLGTGDGSSFEQVDVGCNSTTWVNQAMEEGIIKFIPNPGTTTPESCNKADYYGKNRVTENIGAYRAQALFSLNGKILRINPENGDGYPSNPFYDASLGPRAAQNRIFALGFRQAFRISVRGINGSTNPQDGKPGTIYVGDVGFSNWEELNVVTEPGQNFGWPYYEGILKGREGYWKTKAFEPVNPVKPRLQWRDNKYTEMVQGETVTNFNKVVLEGGCVLGGGWHEGGGNYPLELQNTYYFSDYNAGWIAGMRFGHDNEPETNSLFKVTKKIVTDGGGQRLTCVTFNPYDRNMYYITFGEAGVVRRLVASSDQPPVAVITQDKTFGNSPLTVNFSAKESFDPEGKPLKYEWSVSDGSKNTAMDYTKVFTSSTPKSYTVTLKVTDDQNKTHSSQTVVSVNNTPPTIQSTSVDNIDRINLSSPYTINLSATATDAESPGQLSYRWTVYLYHNDHRHTVSTVSGQNGAVTVAEGSCDEGQASYWYGVELNVTDANGLTSTYTKFLYLNCPGSSQTINFAPIANHAPTDPPFSPQVSATSGLPISLYVVEGPAFISNNQINLTGGIGRVTIRAAQHGNNSFRYAQPIERSFNVTKNISPTPDTQAPSAPTGLTAANITQNSLQLTWNPATDNVGVAGYDVFRDGTKITNTLVSATTFAVTGLTPNTSYSFYVVARDAALNTSGNSNTITAKTLEVPVGNQPPVAPTVSGLTATINVAYNSGGLPGFTDPNNDALSYALTGLPAGLSFNTSTRTISGTPTQQGTFTLSYSATDTQNATTSVSIILTVGTGSVVTGNFEGYLDQVNCNTISGWVWNRDKPNTPYPVEFLDGPTAATATTLGSVLADIYRDDLKNAGRGNGAHGYSFPVPESLKDNQTHTIWGRVVGSDYLLKWSPKTLTCQGSGTPPANQPPIPPTVSGLSATVNTSFSSAPLATFTDPENTPLTYTLTGLPTGLTFNPTTRIISGTPTTSGTFSLTYAATDQPGAKSTVLFALVVNPASPTNQPPVAPTVPGLTATINVAYNSGGLPGFTDPNNDALSYALTGLPAGLSFNTSTRTISGTPTQQGTFTLSYSATDTQNATTSVSIILTVGTGSVVTGNFEGYLDQVNCNTISGWVWNRDKPNTPYPVEFLDGPTAATATTLGSVLADIYRDDLKNAGRGNGAHGYSFPVPESLKDNQTHTIWGRVVGSDYLLKWSPKTLTCQGSGTPPANQPPIPPTVSGLSATVNTSFSSAPLATFTDPENTPLTYTLTGLPTGLTFNPTTRIISGTPTTSGTFSLTYAATDQPGAKSTVLFALVVNPASPTNQPPVAPTVSGLTATINVAYNSGGLPGFTDPNNDALSYALTGLPAGLSFNTGTRTISGTPTQQGTFTLSYSATDTQNATTSVSIILTVGTGSVVTGNFEGYLTQEVNCNTLSGWVFDRNKPNTPFTVEFLDGPSLASATLVGSILANDFRQHLKEAGKGNGEHWYDFPIPESLKDNQNHTIWARVQGSTYVLKWAPKVINCQGSGTPPANQPPVAPAVSTLTATVSTAYSVQLPAFTDPNGDALSYTLTGLPAGLSFDTGTRTISGTPTTAGNATLTYAATDTKSAPVPVTLTLVVNPAGTPPANQPPVAPAVSTLTATVNAAYSVQLPAFTDPNGDALSYTLTGLPAGLSFNTGTRTISGTPTATGSVNLTYSATDNKSAPVTVTVTLTVGTGSVVTGNFEGYLDVVECGSIQGWVWNRDKPNTVVSVEFLDGSSVVGSVEANIYRDDLKNAGKGNGIHGYSFPVPAGLKDGKAHSISGRVVGSSYILKWSPKTLICPSAARVGTGEPVDPLLTLSVSPNPSRGRIELSYRVGAHQGADLQIVDVLGRLIWQKPVVGTGKSERQTVELSGVGVYVVQLQTAQQVISRRILINP</sequence>
<dbReference type="Proteomes" id="UP001596106">
    <property type="component" value="Unassembled WGS sequence"/>
</dbReference>
<protein>
    <submittedName>
        <fullName evidence="3">Ig domain-containing protein</fullName>
    </submittedName>
</protein>
<dbReference type="Pfam" id="PF00041">
    <property type="entry name" value="fn3"/>
    <property type="match status" value="1"/>
</dbReference>
<dbReference type="SMART" id="SM00060">
    <property type="entry name" value="FN3"/>
    <property type="match status" value="1"/>
</dbReference>
<dbReference type="CDD" id="cd00063">
    <property type="entry name" value="FN3"/>
    <property type="match status" value="1"/>
</dbReference>
<dbReference type="Gene3D" id="2.60.40.10">
    <property type="entry name" value="Immunoglobulins"/>
    <property type="match status" value="9"/>
</dbReference>
<dbReference type="InterPro" id="IPR022409">
    <property type="entry name" value="PKD/Chitinase_dom"/>
</dbReference>
<comment type="caution">
    <text evidence="3">The sequence shown here is derived from an EMBL/GenBank/DDBJ whole genome shotgun (WGS) entry which is preliminary data.</text>
</comment>
<accession>A0ABW0IBI9</accession>
<dbReference type="PROSITE" id="PS50093">
    <property type="entry name" value="PKD"/>
    <property type="match status" value="1"/>
</dbReference>
<name>A0ABW0IBI9_9BACT</name>
<evidence type="ECO:0000313" key="3">
    <source>
        <dbReference type="EMBL" id="MFC5409890.1"/>
    </source>
</evidence>
<dbReference type="InterPro" id="IPR035986">
    <property type="entry name" value="PKD_dom_sf"/>
</dbReference>
<keyword evidence="4" id="KW-1185">Reference proteome</keyword>
<dbReference type="SUPFAM" id="SSF49299">
    <property type="entry name" value="PKD domain"/>
    <property type="match status" value="1"/>
</dbReference>
<dbReference type="InterPro" id="IPR011041">
    <property type="entry name" value="Quinoprot_gluc/sorb_DH_b-prop"/>
</dbReference>
<dbReference type="SUPFAM" id="SSF49265">
    <property type="entry name" value="Fibronectin type III"/>
    <property type="match status" value="1"/>
</dbReference>
<dbReference type="InterPro" id="IPR026444">
    <property type="entry name" value="Secre_tail"/>
</dbReference>
<dbReference type="InterPro" id="IPR011042">
    <property type="entry name" value="6-blade_b-propeller_TolB-like"/>
</dbReference>
<dbReference type="EMBL" id="JBHSMA010000003">
    <property type="protein sequence ID" value="MFC5409890.1"/>
    <property type="molecule type" value="Genomic_DNA"/>
</dbReference>
<feature type="domain" description="Fibronectin type-III" evidence="2">
    <location>
        <begin position="793"/>
        <end position="880"/>
    </location>
</feature>
<dbReference type="Pfam" id="PF18911">
    <property type="entry name" value="PKD_4"/>
    <property type="match status" value="1"/>
</dbReference>
<dbReference type="SMART" id="SM00736">
    <property type="entry name" value="CADG"/>
    <property type="match status" value="7"/>
</dbReference>
<dbReference type="PANTHER" id="PTHR19328:SF13">
    <property type="entry name" value="HIPL1 PROTEIN"/>
    <property type="match status" value="1"/>
</dbReference>
<dbReference type="InterPro" id="IPR003961">
    <property type="entry name" value="FN3_dom"/>
</dbReference>
<dbReference type="InterPro" id="IPR036116">
    <property type="entry name" value="FN3_sf"/>
</dbReference>
<dbReference type="SUPFAM" id="SSF49313">
    <property type="entry name" value="Cadherin-like"/>
    <property type="match status" value="7"/>
</dbReference>
<evidence type="ECO:0000313" key="4">
    <source>
        <dbReference type="Proteomes" id="UP001596106"/>
    </source>
</evidence>
<evidence type="ECO:0000259" key="2">
    <source>
        <dbReference type="PROSITE" id="PS50853"/>
    </source>
</evidence>
<dbReference type="PANTHER" id="PTHR19328">
    <property type="entry name" value="HEDGEHOG-INTERACTING PROTEIN"/>
    <property type="match status" value="1"/>
</dbReference>
<dbReference type="InterPro" id="IPR006644">
    <property type="entry name" value="Cadg"/>
</dbReference>
<dbReference type="PROSITE" id="PS50853">
    <property type="entry name" value="FN3"/>
    <property type="match status" value="1"/>
</dbReference>
<organism evidence="3 4">
    <name type="scientific">Larkinella bovis</name>
    <dbReference type="NCBI Taxonomy" id="683041"/>
    <lineage>
        <taxon>Bacteria</taxon>
        <taxon>Pseudomonadati</taxon>
        <taxon>Bacteroidota</taxon>
        <taxon>Cytophagia</taxon>
        <taxon>Cytophagales</taxon>
        <taxon>Spirosomataceae</taxon>
        <taxon>Larkinella</taxon>
    </lineage>
</organism>
<dbReference type="InterPro" id="IPR000601">
    <property type="entry name" value="PKD_dom"/>
</dbReference>
<dbReference type="NCBIfam" id="TIGR04183">
    <property type="entry name" value="Por_Secre_tail"/>
    <property type="match status" value="1"/>
</dbReference>
<gene>
    <name evidence="3" type="ORF">ACFPMF_11265</name>
</gene>
<dbReference type="InterPro" id="IPR013783">
    <property type="entry name" value="Ig-like_fold"/>
</dbReference>
<dbReference type="InterPro" id="IPR015919">
    <property type="entry name" value="Cadherin-like_sf"/>
</dbReference>
<proteinExistence type="predicted"/>
<dbReference type="Gene3D" id="2.120.10.30">
    <property type="entry name" value="TolB, C-terminal domain"/>
    <property type="match status" value="1"/>
</dbReference>
<dbReference type="CDD" id="cd00146">
    <property type="entry name" value="PKD"/>
    <property type="match status" value="1"/>
</dbReference>
<evidence type="ECO:0000259" key="1">
    <source>
        <dbReference type="PROSITE" id="PS50093"/>
    </source>
</evidence>
<dbReference type="RefSeq" id="WP_379844617.1">
    <property type="nucleotide sequence ID" value="NZ_JBHSMA010000003.1"/>
</dbReference>
<dbReference type="Pfam" id="PF07995">
    <property type="entry name" value="GSDH"/>
    <property type="match status" value="1"/>
</dbReference>